<dbReference type="EMBL" id="VUNS01000001">
    <property type="protein sequence ID" value="MST95768.1"/>
    <property type="molecule type" value="Genomic_DNA"/>
</dbReference>
<keyword evidence="1 6" id="KW-0378">Hydrolase</keyword>
<evidence type="ECO:0000256" key="4">
    <source>
        <dbReference type="SAM" id="Phobius"/>
    </source>
</evidence>
<evidence type="ECO:0000256" key="1">
    <source>
        <dbReference type="ARBA" id="ARBA00022801"/>
    </source>
</evidence>
<dbReference type="GO" id="GO:0000272">
    <property type="term" value="P:polysaccharide catabolic process"/>
    <property type="evidence" value="ECO:0007669"/>
    <property type="project" value="InterPro"/>
</dbReference>
<comment type="caution">
    <text evidence="6">The sequence shown here is derived from an EMBL/GenBank/DDBJ whole genome shotgun (WGS) entry which is preliminary data.</text>
</comment>
<keyword evidence="4" id="KW-1133">Transmembrane helix</keyword>
<evidence type="ECO:0000313" key="6">
    <source>
        <dbReference type="EMBL" id="MST95768.1"/>
    </source>
</evidence>
<dbReference type="InterPro" id="IPR001547">
    <property type="entry name" value="Glyco_hydro_5"/>
</dbReference>
<evidence type="ECO:0000256" key="2">
    <source>
        <dbReference type="ARBA" id="ARBA00023295"/>
    </source>
</evidence>
<dbReference type="InterPro" id="IPR017853">
    <property type="entry name" value="GH"/>
</dbReference>
<feature type="region of interest" description="Disordered" evidence="3">
    <location>
        <begin position="1"/>
        <end position="48"/>
    </location>
</feature>
<accession>A0A844FZI2</accession>
<dbReference type="Proteomes" id="UP000435649">
    <property type="component" value="Unassembled WGS sequence"/>
</dbReference>
<dbReference type="SUPFAM" id="SSF51445">
    <property type="entry name" value="(Trans)glycosidases"/>
    <property type="match status" value="1"/>
</dbReference>
<protein>
    <submittedName>
        <fullName evidence="6">Cellulase family glycosylhydrolase</fullName>
    </submittedName>
</protein>
<organism evidence="6 7">
    <name type="scientific">Victivallis lenta</name>
    <dbReference type="NCBI Taxonomy" id="2606640"/>
    <lineage>
        <taxon>Bacteria</taxon>
        <taxon>Pseudomonadati</taxon>
        <taxon>Lentisphaerota</taxon>
        <taxon>Lentisphaeria</taxon>
        <taxon>Victivallales</taxon>
        <taxon>Victivallaceae</taxon>
        <taxon>Victivallis</taxon>
    </lineage>
</organism>
<keyword evidence="4" id="KW-0812">Transmembrane</keyword>
<dbReference type="AlphaFoldDB" id="A0A844FZI2"/>
<proteinExistence type="predicted"/>
<gene>
    <name evidence="6" type="ORF">FYJ85_01740</name>
</gene>
<keyword evidence="4" id="KW-0472">Membrane</keyword>
<dbReference type="Gene3D" id="3.20.20.80">
    <property type="entry name" value="Glycosidases"/>
    <property type="match status" value="1"/>
</dbReference>
<feature type="domain" description="Glycoside hydrolase family 5" evidence="5">
    <location>
        <begin position="533"/>
        <end position="619"/>
    </location>
</feature>
<evidence type="ECO:0000259" key="5">
    <source>
        <dbReference type="Pfam" id="PF00150"/>
    </source>
</evidence>
<reference evidence="6 7" key="1">
    <citation type="submission" date="2019-08" db="EMBL/GenBank/DDBJ databases">
        <title>In-depth cultivation of the pig gut microbiome towards novel bacterial diversity and tailored functional studies.</title>
        <authorList>
            <person name="Wylensek D."/>
            <person name="Hitch T.C.A."/>
            <person name="Clavel T."/>
        </authorList>
    </citation>
    <scope>NUCLEOTIDE SEQUENCE [LARGE SCALE GENOMIC DNA]</scope>
    <source>
        <strain evidence="6 7">BBE-744-WT-12</strain>
    </source>
</reference>
<dbReference type="GO" id="GO:0004553">
    <property type="term" value="F:hydrolase activity, hydrolyzing O-glycosyl compounds"/>
    <property type="evidence" value="ECO:0007669"/>
    <property type="project" value="InterPro"/>
</dbReference>
<evidence type="ECO:0000313" key="7">
    <source>
        <dbReference type="Proteomes" id="UP000435649"/>
    </source>
</evidence>
<evidence type="ECO:0000256" key="3">
    <source>
        <dbReference type="SAM" id="MobiDB-lite"/>
    </source>
</evidence>
<name>A0A844FZI2_9BACT</name>
<feature type="transmembrane region" description="Helical" evidence="4">
    <location>
        <begin position="60"/>
        <end position="77"/>
    </location>
</feature>
<keyword evidence="7" id="KW-1185">Reference proteome</keyword>
<sequence>MGLRQPVYRPARRPGKHRIQRRTRGGSLRRAGDRSGVPPLLRRESGHAGQLSEGSKMRRFLILFLAVCTACAAWAAPRITPDGEILCGPLRLRLAWFDGEWRMTGQERGTVFPAPGYPLEQPELFELEGTLRLFHDAGELRLTERVELLPGALKYRAALRGKPGMPCRSAALILELPVAEFGGKTLKADGRPVTLDAVSPAAAYPELRAERIAIPLPEGELVISGKLTGYLQDERNYGGNFYSLRLLGTPEPGAETAFSWELRFDGIETGVTLRPADKAEIFPVDISRAANMAWRDETAGDGKGGWTDQGENDVRDLTPGRQVFFDVPFELLDPGRNGGKSCMVFSGPDREYLLKSARIDGIGRRGERLYFLHALSWAPEDVRTVATVEVAYTDGTAERLEVKSNRDVCNWWSRVRADNALIAWRGRNPQSETTLYLSGFALDPARTVESLKLTPAGSAVWMVAGISIGGEVPALRPQIRRKITAGKEFRPFEQQFEVEKDSALDFSFLNHVPAGKFGRVVAAGDHFEFAERPGEPVRFYGVNLCWSAHELTHAQSDLLAVRLARLGFNSVRIHHYDMMLTERAQNRLEFDAERLDRLDYLIARLKEAGIYVTIDLYTTRIPAREDVPDIEIRSLHDFRAALPLVPSVRENFKAFARKLLTHRNPYTGNEYRREPAIFSICVVNENLLPAPWKEHPQLPALYRRAFADWCAGKGIAVPAAFDDSPEFRRFLLDLQQQTYDRLSGFLRDELGVRALLSDNNNGESMSQTPERATLDYTDFHGYWEHPVFIEKPWSLPHYYTQESAVRREAAVPRLGMACRILGKPYMITETDYCFPNHQRGEGGLLLGAYAGFQNWSGIYRFAYSHFNTAMFEPAACTMFDSVRDPVNLFADRIGALMFRRFDVQPARRSVPFLFTSDDFPGYAVYPADYTRAGLLTGIGSLDASRGQTFAGLEGPAVVTAPAGKAAGVKTVVAVDDKLLAGLAAAGAITLPRNGVYRSDTGEITLDSASGTLRVVTPRTEGFVLPAGQAGKGELLELAAPDTFTSCVLTSAGMEPLAESGKLLLFQLTDVMNSGITFRDSENTVLEDYGTLPLLLRRGRIGAALRRGAEKAVKVRALDMAGRRTAELPVSEKAGRWHFTLDNSITEEAVLCYEIERIF</sequence>
<keyword evidence="2" id="KW-0326">Glycosidase</keyword>
<feature type="compositionally biased region" description="Basic residues" evidence="3">
    <location>
        <begin position="10"/>
        <end position="24"/>
    </location>
</feature>
<dbReference type="Pfam" id="PF00150">
    <property type="entry name" value="Cellulase"/>
    <property type="match status" value="1"/>
</dbReference>